<accession>A0A0B7H7H6</accession>
<reference evidence="1 2" key="1">
    <citation type="submission" date="2015-01" db="EMBL/GenBank/DDBJ databases">
        <authorList>
            <person name="MANFREDI Pablo"/>
        </authorList>
    </citation>
    <scope>NUCLEOTIDE SEQUENCE [LARGE SCALE GENOMIC DNA]</scope>
    <source>
        <strain evidence="1 2">Ccy74</strain>
    </source>
</reference>
<evidence type="ECO:0008006" key="3">
    <source>
        <dbReference type="Google" id="ProtNLM"/>
    </source>
</evidence>
<dbReference type="RefSeq" id="WP_018279289.1">
    <property type="nucleotide sequence ID" value="NZ_CDOF01000068.1"/>
</dbReference>
<protein>
    <recommendedName>
        <fullName evidence="3">KilA-N domain-containing protein</fullName>
    </recommendedName>
</protein>
<name>A0A0B7H7H6_9FLAO</name>
<evidence type="ECO:0000313" key="2">
    <source>
        <dbReference type="Proteomes" id="UP000038083"/>
    </source>
</evidence>
<proteinExistence type="predicted"/>
<organism evidence="1 2">
    <name type="scientific">Capnocytophaga cynodegmi</name>
    <dbReference type="NCBI Taxonomy" id="28189"/>
    <lineage>
        <taxon>Bacteria</taxon>
        <taxon>Pseudomonadati</taxon>
        <taxon>Bacteroidota</taxon>
        <taxon>Flavobacteriia</taxon>
        <taxon>Flavobacteriales</taxon>
        <taxon>Flavobacteriaceae</taxon>
        <taxon>Capnocytophaga</taxon>
    </lineage>
</organism>
<dbReference type="Proteomes" id="UP000038083">
    <property type="component" value="Unassembled WGS sequence"/>
</dbReference>
<gene>
    <name evidence="1" type="ORF">CCYN74_10060</name>
</gene>
<dbReference type="AlphaFoldDB" id="A0A0B7H7H6"/>
<dbReference type="OrthoDB" id="1452130at2"/>
<sequence length="232" mass="26814">MKTNVIMKSADRNLFGVIIKQNTKNGQSLSVTDLMKAYQTARFEYGWSNRQVEDIVKTKPFQERVYHLLNERGIIKMNIISFMQFVEKEGVIKTLKGLKVWKTTGRGENKSTYADPYIWVLLAMELNPLIYAKVVIWLTDSLIFNRILAGSEFAPMNRAIATIIEEPNYALYSREINNKVFGRHEKGIRDTATRGQLQRISDIEKFVTQVIEQKLITSESQLLKVIENYNKA</sequence>
<evidence type="ECO:0000313" key="1">
    <source>
        <dbReference type="EMBL" id="CEN33583.1"/>
    </source>
</evidence>
<dbReference type="EMBL" id="CDOG01000001">
    <property type="protein sequence ID" value="CEN33583.1"/>
    <property type="molecule type" value="Genomic_DNA"/>
</dbReference>